<dbReference type="Gene3D" id="3.90.25.10">
    <property type="entry name" value="UDP-galactose 4-epimerase, domain 1"/>
    <property type="match status" value="1"/>
</dbReference>
<protein>
    <recommendedName>
        <fullName evidence="6 10">UDP-glucose 4-epimerase</fullName>
        <ecNumber evidence="5 10">5.1.3.2</ecNumber>
    </recommendedName>
</protein>
<reference evidence="12 13" key="1">
    <citation type="submission" date="2022-06" db="EMBL/GenBank/DDBJ databases">
        <title>Isolation of gut microbiota from human fecal samples.</title>
        <authorList>
            <person name="Pamer E.G."/>
            <person name="Barat B."/>
            <person name="Waligurski E."/>
            <person name="Medina S."/>
            <person name="Paddock L."/>
            <person name="Mostad J."/>
        </authorList>
    </citation>
    <scope>NUCLEOTIDE SEQUENCE [LARGE SCALE GENOMIC DNA]</scope>
    <source>
        <strain evidence="12 13">DFI.9.90</strain>
    </source>
</reference>
<name>A0AAW5K5Q2_9BACT</name>
<dbReference type="EMBL" id="JANFYT010000030">
    <property type="protein sequence ID" value="MCQ4815222.1"/>
    <property type="molecule type" value="Genomic_DNA"/>
</dbReference>
<dbReference type="PANTHER" id="PTHR43725">
    <property type="entry name" value="UDP-GLUCOSE 4-EPIMERASE"/>
    <property type="match status" value="1"/>
</dbReference>
<organism evidence="12 13">
    <name type="scientific">Cloacibacillus evryensis</name>
    <dbReference type="NCBI Taxonomy" id="508460"/>
    <lineage>
        <taxon>Bacteria</taxon>
        <taxon>Thermotogati</taxon>
        <taxon>Synergistota</taxon>
        <taxon>Synergistia</taxon>
        <taxon>Synergistales</taxon>
        <taxon>Synergistaceae</taxon>
        <taxon>Cloacibacillus</taxon>
    </lineage>
</organism>
<dbReference type="Pfam" id="PF01370">
    <property type="entry name" value="Epimerase"/>
    <property type="match status" value="1"/>
</dbReference>
<keyword evidence="13" id="KW-1185">Reference proteome</keyword>
<dbReference type="RefSeq" id="WP_008713315.1">
    <property type="nucleotide sequence ID" value="NZ_CABKQM010000008.1"/>
</dbReference>
<comment type="catalytic activity">
    <reaction evidence="1 10">
        <text>UDP-alpha-D-glucose = UDP-alpha-D-galactose</text>
        <dbReference type="Rhea" id="RHEA:22168"/>
        <dbReference type="ChEBI" id="CHEBI:58885"/>
        <dbReference type="ChEBI" id="CHEBI:66914"/>
        <dbReference type="EC" id="5.1.3.2"/>
    </reaction>
</comment>
<keyword evidence="9 10" id="KW-0119">Carbohydrate metabolism</keyword>
<dbReference type="NCBIfam" id="TIGR01179">
    <property type="entry name" value="galE"/>
    <property type="match status" value="1"/>
</dbReference>
<evidence type="ECO:0000256" key="9">
    <source>
        <dbReference type="ARBA" id="ARBA00023277"/>
    </source>
</evidence>
<proteinExistence type="inferred from homology"/>
<comment type="caution">
    <text evidence="12">The sequence shown here is derived from an EMBL/GenBank/DDBJ whole genome shotgun (WGS) entry which is preliminary data.</text>
</comment>
<dbReference type="InterPro" id="IPR005886">
    <property type="entry name" value="UDP_G4E"/>
</dbReference>
<dbReference type="GO" id="GO:0003978">
    <property type="term" value="F:UDP-glucose 4-epimerase activity"/>
    <property type="evidence" value="ECO:0007669"/>
    <property type="project" value="UniProtKB-UniRule"/>
</dbReference>
<keyword evidence="8 10" id="KW-0413">Isomerase</keyword>
<evidence type="ECO:0000313" key="13">
    <source>
        <dbReference type="Proteomes" id="UP001205919"/>
    </source>
</evidence>
<comment type="similarity">
    <text evidence="4 10">Belongs to the NAD(P)-dependent epimerase/dehydratase family.</text>
</comment>
<evidence type="ECO:0000256" key="5">
    <source>
        <dbReference type="ARBA" id="ARBA00013189"/>
    </source>
</evidence>
<dbReference type="EC" id="5.1.3.2" evidence="5 10"/>
<dbReference type="SUPFAM" id="SSF51735">
    <property type="entry name" value="NAD(P)-binding Rossmann-fold domains"/>
    <property type="match status" value="1"/>
</dbReference>
<evidence type="ECO:0000256" key="4">
    <source>
        <dbReference type="ARBA" id="ARBA00007637"/>
    </source>
</evidence>
<evidence type="ECO:0000256" key="1">
    <source>
        <dbReference type="ARBA" id="ARBA00000083"/>
    </source>
</evidence>
<comment type="subunit">
    <text evidence="10">Homodimer.</text>
</comment>
<gene>
    <name evidence="12" type="primary">galE</name>
    <name evidence="12" type="ORF">NE630_12340</name>
</gene>
<dbReference type="AlphaFoldDB" id="A0AAW5K5Q2"/>
<evidence type="ECO:0000256" key="6">
    <source>
        <dbReference type="ARBA" id="ARBA00018569"/>
    </source>
</evidence>
<dbReference type="PANTHER" id="PTHR43725:SF53">
    <property type="entry name" value="UDP-ARABINOSE 4-EPIMERASE 1"/>
    <property type="match status" value="1"/>
</dbReference>
<comment type="pathway">
    <text evidence="3 10">Carbohydrate metabolism; galactose metabolism.</text>
</comment>
<evidence type="ECO:0000313" key="12">
    <source>
        <dbReference type="EMBL" id="MCQ4815222.1"/>
    </source>
</evidence>
<keyword evidence="7 10" id="KW-0520">NAD</keyword>
<sequence length="324" mass="36319">MKVLITGGAGYIGSHCNRYFADKGTDTVVLDDLSSGHKEAVIAGKFVQGDFGDEIFINELLEKEKFDAIIHFAAFASVPDSVMHPSKYYINNVSKMVTLLDTAVKHGVKYFVFSSSASTFGEPRYIPIDEKHPQDPINAYGMTKLINEKMLADYERAYGIRYCALRYFNAAGASSDGVIGESHDPEHHLIPLLLRTETGEGQSLKVFGSDYDTIDGSCLRDYVHVDDLAEAHYLGLKYIIENNRSECFNMGSNTGLTVLQLIQEFEKITGHPAKYEIAERRDGDPASLVASNEKAKKLLGWTPKRSNIARILRDAWNWEKNRRY</sequence>
<dbReference type="GO" id="GO:0033499">
    <property type="term" value="P:galactose catabolic process via UDP-galactose, Leloir pathway"/>
    <property type="evidence" value="ECO:0007669"/>
    <property type="project" value="TreeGrafter"/>
</dbReference>
<accession>A0AAW5K5Q2</accession>
<evidence type="ECO:0000256" key="8">
    <source>
        <dbReference type="ARBA" id="ARBA00023235"/>
    </source>
</evidence>
<feature type="domain" description="NAD-dependent epimerase/dehydratase" evidence="11">
    <location>
        <begin position="3"/>
        <end position="251"/>
    </location>
</feature>
<evidence type="ECO:0000256" key="3">
    <source>
        <dbReference type="ARBA" id="ARBA00004947"/>
    </source>
</evidence>
<dbReference type="Proteomes" id="UP001205919">
    <property type="component" value="Unassembled WGS sequence"/>
</dbReference>
<evidence type="ECO:0000256" key="10">
    <source>
        <dbReference type="RuleBase" id="RU366046"/>
    </source>
</evidence>
<evidence type="ECO:0000259" key="11">
    <source>
        <dbReference type="Pfam" id="PF01370"/>
    </source>
</evidence>
<dbReference type="CDD" id="cd05247">
    <property type="entry name" value="UDP_G4E_1_SDR_e"/>
    <property type="match status" value="1"/>
</dbReference>
<evidence type="ECO:0000256" key="2">
    <source>
        <dbReference type="ARBA" id="ARBA00001911"/>
    </source>
</evidence>
<dbReference type="Gene3D" id="3.40.50.720">
    <property type="entry name" value="NAD(P)-binding Rossmann-like Domain"/>
    <property type="match status" value="1"/>
</dbReference>
<dbReference type="InterPro" id="IPR036291">
    <property type="entry name" value="NAD(P)-bd_dom_sf"/>
</dbReference>
<evidence type="ECO:0000256" key="7">
    <source>
        <dbReference type="ARBA" id="ARBA00023027"/>
    </source>
</evidence>
<comment type="cofactor">
    <cofactor evidence="2 10">
        <name>NAD(+)</name>
        <dbReference type="ChEBI" id="CHEBI:57540"/>
    </cofactor>
</comment>
<dbReference type="InterPro" id="IPR001509">
    <property type="entry name" value="Epimerase_deHydtase"/>
</dbReference>